<accession>A0A437MFA2</accession>
<organism evidence="2 3">
    <name type="scientific">Rhodovarius crocodyli</name>
    <dbReference type="NCBI Taxonomy" id="1979269"/>
    <lineage>
        <taxon>Bacteria</taxon>
        <taxon>Pseudomonadati</taxon>
        <taxon>Pseudomonadota</taxon>
        <taxon>Alphaproteobacteria</taxon>
        <taxon>Acetobacterales</taxon>
        <taxon>Roseomonadaceae</taxon>
        <taxon>Rhodovarius</taxon>
    </lineage>
</organism>
<gene>
    <name evidence="2" type="ORF">EOD42_14640</name>
</gene>
<dbReference type="EMBL" id="SACL01000004">
    <property type="protein sequence ID" value="RVT96341.1"/>
    <property type="molecule type" value="Genomic_DNA"/>
</dbReference>
<evidence type="ECO:0000256" key="1">
    <source>
        <dbReference type="SAM" id="MobiDB-lite"/>
    </source>
</evidence>
<feature type="region of interest" description="Disordered" evidence="1">
    <location>
        <begin position="15"/>
        <end position="163"/>
    </location>
</feature>
<evidence type="ECO:0000313" key="2">
    <source>
        <dbReference type="EMBL" id="RVT96341.1"/>
    </source>
</evidence>
<proteinExistence type="predicted"/>
<comment type="caution">
    <text evidence="2">The sequence shown here is derived from an EMBL/GenBank/DDBJ whole genome shotgun (WGS) entry which is preliminary data.</text>
</comment>
<name>A0A437MFA2_9PROT</name>
<protein>
    <submittedName>
        <fullName evidence="2">Uncharacterized protein</fullName>
    </submittedName>
</protein>
<feature type="compositionally biased region" description="Pro residues" evidence="1">
    <location>
        <begin position="151"/>
        <end position="163"/>
    </location>
</feature>
<reference evidence="2 3" key="1">
    <citation type="submission" date="2019-01" db="EMBL/GenBank/DDBJ databases">
        <authorList>
            <person name="Chen W.-M."/>
        </authorList>
    </citation>
    <scope>NUCLEOTIDE SEQUENCE [LARGE SCALE GENOMIC DNA]</scope>
    <source>
        <strain evidence="2 3">CCP-6</strain>
    </source>
</reference>
<dbReference type="RefSeq" id="WP_127788273.1">
    <property type="nucleotide sequence ID" value="NZ_SACL01000004.1"/>
</dbReference>
<dbReference type="Proteomes" id="UP000282957">
    <property type="component" value="Unassembled WGS sequence"/>
</dbReference>
<evidence type="ECO:0000313" key="3">
    <source>
        <dbReference type="Proteomes" id="UP000282957"/>
    </source>
</evidence>
<dbReference type="OrthoDB" id="7285468at2"/>
<dbReference type="AlphaFoldDB" id="A0A437MFA2"/>
<sequence>MSVLLLAGCSAQLSPGRLVGDITGSSLENRLPPPGLDRPLPNLGTVPERPARPDPAYRSSLEASLRADRSSSAEPLPARTGAAATFPTEAPGRPPIPGAPPPPPALARAEPVPWVAPGIPLQPGVVSPGETAPPAPGAVPSLPTPDMLGPPTAPPPVPSLRQP</sequence>
<keyword evidence="3" id="KW-1185">Reference proteome</keyword>
<feature type="compositionally biased region" description="Pro residues" evidence="1">
    <location>
        <begin position="92"/>
        <end position="105"/>
    </location>
</feature>